<evidence type="ECO:0000256" key="5">
    <source>
        <dbReference type="ARBA" id="ARBA00022898"/>
    </source>
</evidence>
<evidence type="ECO:0000256" key="6">
    <source>
        <dbReference type="ARBA" id="ARBA00023192"/>
    </source>
</evidence>
<organism evidence="9 10">
    <name type="scientific">Necator americanus</name>
    <name type="common">Human hookworm</name>
    <dbReference type="NCBI Taxonomy" id="51031"/>
    <lineage>
        <taxon>Eukaryota</taxon>
        <taxon>Metazoa</taxon>
        <taxon>Ecdysozoa</taxon>
        <taxon>Nematoda</taxon>
        <taxon>Chromadorea</taxon>
        <taxon>Rhabditida</taxon>
        <taxon>Rhabditina</taxon>
        <taxon>Rhabditomorpha</taxon>
        <taxon>Strongyloidea</taxon>
        <taxon>Ancylostomatidae</taxon>
        <taxon>Bunostominae</taxon>
        <taxon>Necator</taxon>
    </lineage>
</organism>
<evidence type="ECO:0000256" key="2">
    <source>
        <dbReference type="ARBA" id="ARBA00007103"/>
    </source>
</evidence>
<evidence type="ECO:0000256" key="1">
    <source>
        <dbReference type="ARBA" id="ARBA00001933"/>
    </source>
</evidence>
<proteinExistence type="inferred from homology"/>
<dbReference type="InterPro" id="IPR005856">
    <property type="entry name" value="Cys_synth"/>
</dbReference>
<evidence type="ECO:0000256" key="3">
    <source>
        <dbReference type="ARBA" id="ARBA00022605"/>
    </source>
</evidence>
<protein>
    <recommendedName>
        <fullName evidence="7">Cysteine synthase</fullName>
        <ecNumber evidence="7">2.5.1.47</ecNumber>
    </recommendedName>
</protein>
<dbReference type="SUPFAM" id="SSF53686">
    <property type="entry name" value="Tryptophan synthase beta subunit-like PLP-dependent enzymes"/>
    <property type="match status" value="1"/>
</dbReference>
<dbReference type="InterPro" id="IPR050214">
    <property type="entry name" value="Cys_Synth/Cystath_Beta-Synth"/>
</dbReference>
<dbReference type="EC" id="2.5.1.47" evidence="7"/>
<dbReference type="InterPro" id="IPR001926">
    <property type="entry name" value="TrpB-like_PALP"/>
</dbReference>
<sequence length="357" mass="38366">MIDCGWGSVEKMSRESMALTGDEIIGNTPLLKLNKITKGLDATIAVKLEYMNPAGSVKDRIAFNMIETAEKEGKITPGKSVLIEPTSGNTGIALAYCAVIKGYKLILVMPSTMSIERRALLKAYGAEMSFPKPLGSVVLTDPEMTLEQVIERAKELAAAIPNSYILDQFSNPSNPAAHYRTTGPEIWKQTNGKIDIVCFGVGTGGTLTGVGRYLKEKNPNIQVYAVEPFESSVLNGLPGGHHKIQGIGAGMIPEVLDRSLFTEAVRVHSDDAIAMAKRLAKEEAILGGISSGANVCAAIELAKRPENKGKLIVTTINSFGERYLSTVLYADIREKAAAMDQMSLEESITVAKTFLGN</sequence>
<dbReference type="Proteomes" id="UP001303046">
    <property type="component" value="Unassembled WGS sequence"/>
</dbReference>
<reference evidence="9 10" key="1">
    <citation type="submission" date="2023-08" db="EMBL/GenBank/DDBJ databases">
        <title>A Necator americanus chromosomal reference genome.</title>
        <authorList>
            <person name="Ilik V."/>
            <person name="Petrzelkova K.J."/>
            <person name="Pardy F."/>
            <person name="Fuh T."/>
            <person name="Niatou-Singa F.S."/>
            <person name="Gouil Q."/>
            <person name="Baker L."/>
            <person name="Ritchie M.E."/>
            <person name="Jex A.R."/>
            <person name="Gazzola D."/>
            <person name="Li H."/>
            <person name="Toshio Fujiwara R."/>
            <person name="Zhan B."/>
            <person name="Aroian R.V."/>
            <person name="Pafco B."/>
            <person name="Schwarz E.M."/>
        </authorList>
    </citation>
    <scope>NUCLEOTIDE SEQUENCE [LARGE SCALE GENOMIC DNA]</scope>
    <source>
        <strain evidence="9 10">Aroian</strain>
        <tissue evidence="9">Whole animal</tissue>
    </source>
</reference>
<dbReference type="CDD" id="cd01561">
    <property type="entry name" value="CBS_like"/>
    <property type="match status" value="1"/>
</dbReference>
<dbReference type="InterPro" id="IPR001216">
    <property type="entry name" value="P-phosphate_BS"/>
</dbReference>
<evidence type="ECO:0000313" key="10">
    <source>
        <dbReference type="Proteomes" id="UP001303046"/>
    </source>
</evidence>
<evidence type="ECO:0000256" key="4">
    <source>
        <dbReference type="ARBA" id="ARBA00022679"/>
    </source>
</evidence>
<name>A0ABR1CLJ7_NECAM</name>
<dbReference type="InterPro" id="IPR036052">
    <property type="entry name" value="TrpB-like_PALP_sf"/>
</dbReference>
<evidence type="ECO:0000256" key="7">
    <source>
        <dbReference type="RuleBase" id="RU003985"/>
    </source>
</evidence>
<evidence type="ECO:0000313" key="9">
    <source>
        <dbReference type="EMBL" id="KAK6739251.1"/>
    </source>
</evidence>
<dbReference type="InterPro" id="IPR005859">
    <property type="entry name" value="CysK"/>
</dbReference>
<accession>A0ABR1CLJ7</accession>
<comment type="cofactor">
    <cofactor evidence="1 7">
        <name>pyridoxal 5'-phosphate</name>
        <dbReference type="ChEBI" id="CHEBI:597326"/>
    </cofactor>
</comment>
<dbReference type="Gene3D" id="3.40.50.1100">
    <property type="match status" value="2"/>
</dbReference>
<gene>
    <name evidence="9" type="primary">Necator_chrII.g8774</name>
    <name evidence="9" type="ORF">RB195_020979</name>
</gene>
<keyword evidence="5 7" id="KW-0663">Pyridoxal phosphate</keyword>
<evidence type="ECO:0000259" key="8">
    <source>
        <dbReference type="Pfam" id="PF00291"/>
    </source>
</evidence>
<comment type="catalytic activity">
    <reaction evidence="7">
        <text>O-acetyl-L-serine + hydrogen sulfide = L-cysteine + acetate</text>
        <dbReference type="Rhea" id="RHEA:14829"/>
        <dbReference type="ChEBI" id="CHEBI:29919"/>
        <dbReference type="ChEBI" id="CHEBI:30089"/>
        <dbReference type="ChEBI" id="CHEBI:35235"/>
        <dbReference type="ChEBI" id="CHEBI:58340"/>
        <dbReference type="EC" id="2.5.1.47"/>
    </reaction>
</comment>
<dbReference type="EMBL" id="JAVFWL010000002">
    <property type="protein sequence ID" value="KAK6739251.1"/>
    <property type="molecule type" value="Genomic_DNA"/>
</dbReference>
<dbReference type="NCBIfam" id="TIGR01136">
    <property type="entry name" value="cysKM"/>
    <property type="match status" value="1"/>
</dbReference>
<comment type="caution">
    <text evidence="9">The sequence shown here is derived from an EMBL/GenBank/DDBJ whole genome shotgun (WGS) entry which is preliminary data.</text>
</comment>
<dbReference type="Pfam" id="PF00291">
    <property type="entry name" value="PALP"/>
    <property type="match status" value="1"/>
</dbReference>
<dbReference type="PROSITE" id="PS00901">
    <property type="entry name" value="CYS_SYNTHASE"/>
    <property type="match status" value="1"/>
</dbReference>
<keyword evidence="6 7" id="KW-0198">Cysteine biosynthesis</keyword>
<dbReference type="PANTHER" id="PTHR10314">
    <property type="entry name" value="CYSTATHIONINE BETA-SYNTHASE"/>
    <property type="match status" value="1"/>
</dbReference>
<keyword evidence="3 7" id="KW-0028">Amino-acid biosynthesis</keyword>
<feature type="domain" description="Tryptophan synthase beta chain-like PALP" evidence="8">
    <location>
        <begin position="24"/>
        <end position="315"/>
    </location>
</feature>
<comment type="similarity">
    <text evidence="2 7">Belongs to the cysteine synthase/cystathionine beta-synthase family.</text>
</comment>
<keyword evidence="4 7" id="KW-0808">Transferase</keyword>
<dbReference type="NCBIfam" id="TIGR01139">
    <property type="entry name" value="cysK"/>
    <property type="match status" value="1"/>
</dbReference>
<keyword evidence="10" id="KW-1185">Reference proteome</keyword>